<comment type="catalytic activity">
    <reaction evidence="5">
        <text>L-seryl-[protein] + ATP = O-phospho-L-seryl-[protein] + ADP + H(+)</text>
        <dbReference type="Rhea" id="RHEA:17989"/>
        <dbReference type="Rhea" id="RHEA-COMP:9863"/>
        <dbReference type="Rhea" id="RHEA-COMP:11604"/>
        <dbReference type="ChEBI" id="CHEBI:15378"/>
        <dbReference type="ChEBI" id="CHEBI:29999"/>
        <dbReference type="ChEBI" id="CHEBI:30616"/>
        <dbReference type="ChEBI" id="CHEBI:83421"/>
        <dbReference type="ChEBI" id="CHEBI:456216"/>
        <dbReference type="EC" id="2.7.11.1"/>
    </reaction>
</comment>
<keyword evidence="2" id="KW-0723">Serine/threonine-protein kinase</keyword>
<dbReference type="InterPro" id="IPR011009">
    <property type="entry name" value="Kinase-like_dom_sf"/>
</dbReference>
<dbReference type="EMBL" id="CP150886">
    <property type="protein sequence ID" value="WZB89865.1"/>
    <property type="molecule type" value="Genomic_DNA"/>
</dbReference>
<gene>
    <name evidence="8" type="ORF">WJM97_09290</name>
</gene>
<protein>
    <recommendedName>
        <fullName evidence="1">non-specific serine/threonine protein kinase</fullName>
        <ecNumber evidence="1">2.7.11.1</ecNumber>
    </recommendedName>
</protein>
<dbReference type="Pfam" id="PF00498">
    <property type="entry name" value="FHA"/>
    <property type="match status" value="1"/>
</dbReference>
<evidence type="ECO:0000256" key="4">
    <source>
        <dbReference type="ARBA" id="ARBA00047899"/>
    </source>
</evidence>
<dbReference type="CDD" id="cd14014">
    <property type="entry name" value="STKc_PknB_like"/>
    <property type="match status" value="1"/>
</dbReference>
<accession>A0ABZ2UZX5</accession>
<evidence type="ECO:0000256" key="1">
    <source>
        <dbReference type="ARBA" id="ARBA00012513"/>
    </source>
</evidence>
<comment type="catalytic activity">
    <reaction evidence="4">
        <text>L-threonyl-[protein] + ATP = O-phospho-L-threonyl-[protein] + ADP + H(+)</text>
        <dbReference type="Rhea" id="RHEA:46608"/>
        <dbReference type="Rhea" id="RHEA-COMP:11060"/>
        <dbReference type="Rhea" id="RHEA-COMP:11605"/>
        <dbReference type="ChEBI" id="CHEBI:15378"/>
        <dbReference type="ChEBI" id="CHEBI:30013"/>
        <dbReference type="ChEBI" id="CHEBI:30616"/>
        <dbReference type="ChEBI" id="CHEBI:61977"/>
        <dbReference type="ChEBI" id="CHEBI:456216"/>
        <dbReference type="EC" id="2.7.11.1"/>
    </reaction>
</comment>
<dbReference type="SMART" id="SM00220">
    <property type="entry name" value="S_TKc"/>
    <property type="match status" value="1"/>
</dbReference>
<evidence type="ECO:0000256" key="2">
    <source>
        <dbReference type="ARBA" id="ARBA00022527"/>
    </source>
</evidence>
<reference evidence="8 9" key="1">
    <citation type="submission" date="2024-04" db="EMBL/GenBank/DDBJ databases">
        <title>Okeanomitos corallinicola gen. &amp; sp. nov. (Nostocales, Cyanobacteria), a new toxic marine heterocyst-forming cyanobacterium from a coral reef.</title>
        <authorList>
            <person name="Li H."/>
            <person name="Li R."/>
            <person name="Kang J."/>
            <person name="Hii K.S."/>
            <person name="Mohamed H.F."/>
            <person name="Xu X."/>
            <person name="Luo Z."/>
        </authorList>
    </citation>
    <scope>NUCLEOTIDE SEQUENCE [LARGE SCALE GENOMIC DNA]</scope>
    <source>
        <strain evidence="8 9">TIOX110</strain>
    </source>
</reference>
<dbReference type="PANTHER" id="PTHR44167:SF24">
    <property type="entry name" value="SERINE_THREONINE-PROTEIN KINASE CHK2"/>
    <property type="match status" value="1"/>
</dbReference>
<dbReference type="SMART" id="SM00240">
    <property type="entry name" value="FHA"/>
    <property type="match status" value="1"/>
</dbReference>
<dbReference type="InterPro" id="IPR000253">
    <property type="entry name" value="FHA_dom"/>
</dbReference>
<sequence>MQSTITLTITTGKLSGKQYIFDSRTTCLIGRNDDCYLSIPCEIDRKVSRYHCLLDINPPEIKIKDLGSLNGTYLNNQKIGSREPHHTAEEAKKLNFPEYDLQNQDKITIGDIVFQVNIQIPQPQPANQPPNIKTPDIKTPGFIQPPQPKTKTKLFDVIQNLIKLAIGGNKELKVLRNYQIIQSIRKGGFGEVYLAQNSQTGAKVALKVMLPEVAQDENNVKMFLREIDNLKALNHFHVVKLLDADYAENMFFLVMEYYEAGNVDDLMKQLGGKLPVDMALGIILQVLDGLIYTHNVEIPYVKLADGGYKSGKGLVHRDLKPHNIFLCNINGKLTAKIGDYGLAKSFDLAGLTGQTLTKTIGGTPGFIPRQQVLKYRKSQPAVDVWASAACLYNMLTGYVPRNFTGDTFMDILENDPVPILERNANIPQKLAEVIDLALIEKPQIYFQNATQLKQVLKNI</sequence>
<dbReference type="InterPro" id="IPR000719">
    <property type="entry name" value="Prot_kinase_dom"/>
</dbReference>
<keyword evidence="3 8" id="KW-0808">Transferase</keyword>
<keyword evidence="3 8" id="KW-0418">Kinase</keyword>
<dbReference type="InterPro" id="IPR008271">
    <property type="entry name" value="Ser/Thr_kinase_AS"/>
</dbReference>
<evidence type="ECO:0000256" key="5">
    <source>
        <dbReference type="ARBA" id="ARBA00048679"/>
    </source>
</evidence>
<dbReference type="PROSITE" id="PS50006">
    <property type="entry name" value="FHA_DOMAIN"/>
    <property type="match status" value="1"/>
</dbReference>
<dbReference type="EC" id="2.7.11.1" evidence="1"/>
<dbReference type="Gene3D" id="1.10.510.10">
    <property type="entry name" value="Transferase(Phosphotransferase) domain 1"/>
    <property type="match status" value="1"/>
</dbReference>
<dbReference type="SUPFAM" id="SSF49879">
    <property type="entry name" value="SMAD/FHA domain"/>
    <property type="match status" value="1"/>
</dbReference>
<dbReference type="PROSITE" id="PS50011">
    <property type="entry name" value="PROTEIN_KINASE_DOM"/>
    <property type="match status" value="1"/>
</dbReference>
<dbReference type="PROSITE" id="PS00108">
    <property type="entry name" value="PROTEIN_KINASE_ST"/>
    <property type="match status" value="1"/>
</dbReference>
<dbReference type="GO" id="GO:0016301">
    <property type="term" value="F:kinase activity"/>
    <property type="evidence" value="ECO:0007669"/>
    <property type="project" value="UniProtKB-KW"/>
</dbReference>
<proteinExistence type="predicted"/>
<dbReference type="Gene3D" id="2.60.200.20">
    <property type="match status" value="1"/>
</dbReference>
<evidence type="ECO:0000313" key="9">
    <source>
        <dbReference type="Proteomes" id="UP001483337"/>
    </source>
</evidence>
<keyword evidence="9" id="KW-1185">Reference proteome</keyword>
<evidence type="ECO:0000259" key="6">
    <source>
        <dbReference type="PROSITE" id="PS50006"/>
    </source>
</evidence>
<feature type="domain" description="Protein kinase" evidence="7">
    <location>
        <begin position="178"/>
        <end position="459"/>
    </location>
</feature>
<evidence type="ECO:0000313" key="8">
    <source>
        <dbReference type="EMBL" id="WZB89865.1"/>
    </source>
</evidence>
<dbReference type="Pfam" id="PF00069">
    <property type="entry name" value="Pkinase"/>
    <property type="match status" value="1"/>
</dbReference>
<evidence type="ECO:0000256" key="3">
    <source>
        <dbReference type="ARBA" id="ARBA00022777"/>
    </source>
</evidence>
<feature type="domain" description="FHA" evidence="6">
    <location>
        <begin position="27"/>
        <end position="79"/>
    </location>
</feature>
<dbReference type="SUPFAM" id="SSF56112">
    <property type="entry name" value="Protein kinase-like (PK-like)"/>
    <property type="match status" value="1"/>
</dbReference>
<evidence type="ECO:0000259" key="7">
    <source>
        <dbReference type="PROSITE" id="PS50011"/>
    </source>
</evidence>
<dbReference type="InterPro" id="IPR008984">
    <property type="entry name" value="SMAD_FHA_dom_sf"/>
</dbReference>
<dbReference type="RefSeq" id="WP_353932760.1">
    <property type="nucleotide sequence ID" value="NZ_CP150886.1"/>
</dbReference>
<organism evidence="8 9">
    <name type="scientific">Okeanomitos corallinicola TIOX110</name>
    <dbReference type="NCBI Taxonomy" id="3133117"/>
    <lineage>
        <taxon>Bacteria</taxon>
        <taxon>Bacillati</taxon>
        <taxon>Cyanobacteriota</taxon>
        <taxon>Cyanophyceae</taxon>
        <taxon>Nostocales</taxon>
        <taxon>Aphanizomenonaceae</taxon>
        <taxon>Okeanomitos</taxon>
    </lineage>
</organism>
<name>A0ABZ2UZX5_9CYAN</name>
<dbReference type="Proteomes" id="UP001483337">
    <property type="component" value="Chromosome"/>
</dbReference>
<dbReference type="PANTHER" id="PTHR44167">
    <property type="entry name" value="OVARIAN-SPECIFIC SERINE/THREONINE-PROTEIN KINASE LOK-RELATED"/>
    <property type="match status" value="1"/>
</dbReference>